<proteinExistence type="predicted"/>
<accession>A0A0C9WTD0</accession>
<organism evidence="1 2">
    <name type="scientific">Laccaria amethystina LaAM-08-1</name>
    <dbReference type="NCBI Taxonomy" id="1095629"/>
    <lineage>
        <taxon>Eukaryota</taxon>
        <taxon>Fungi</taxon>
        <taxon>Dikarya</taxon>
        <taxon>Basidiomycota</taxon>
        <taxon>Agaricomycotina</taxon>
        <taxon>Agaricomycetes</taxon>
        <taxon>Agaricomycetidae</taxon>
        <taxon>Agaricales</taxon>
        <taxon>Agaricineae</taxon>
        <taxon>Hydnangiaceae</taxon>
        <taxon>Laccaria</taxon>
    </lineage>
</organism>
<dbReference type="AlphaFoldDB" id="A0A0C9WTD0"/>
<gene>
    <name evidence="1" type="ORF">K443DRAFT_683226</name>
</gene>
<keyword evidence="2" id="KW-1185">Reference proteome</keyword>
<reference evidence="1 2" key="1">
    <citation type="submission" date="2014-04" db="EMBL/GenBank/DDBJ databases">
        <authorList>
            <consortium name="DOE Joint Genome Institute"/>
            <person name="Kuo A."/>
            <person name="Kohler A."/>
            <person name="Nagy L.G."/>
            <person name="Floudas D."/>
            <person name="Copeland A."/>
            <person name="Barry K.W."/>
            <person name="Cichocki N."/>
            <person name="Veneault-Fourrey C."/>
            <person name="LaButti K."/>
            <person name="Lindquist E.A."/>
            <person name="Lipzen A."/>
            <person name="Lundell T."/>
            <person name="Morin E."/>
            <person name="Murat C."/>
            <person name="Sun H."/>
            <person name="Tunlid A."/>
            <person name="Henrissat B."/>
            <person name="Grigoriev I.V."/>
            <person name="Hibbett D.S."/>
            <person name="Martin F."/>
            <person name="Nordberg H.P."/>
            <person name="Cantor M.N."/>
            <person name="Hua S.X."/>
        </authorList>
    </citation>
    <scope>NUCLEOTIDE SEQUENCE [LARGE SCALE GENOMIC DNA]</scope>
    <source>
        <strain evidence="1 2">LaAM-08-1</strain>
    </source>
</reference>
<dbReference type="EMBL" id="KN838765">
    <property type="protein sequence ID" value="KIJ95185.1"/>
    <property type="molecule type" value="Genomic_DNA"/>
</dbReference>
<name>A0A0C9WTD0_9AGAR</name>
<evidence type="ECO:0000313" key="1">
    <source>
        <dbReference type="EMBL" id="KIJ95185.1"/>
    </source>
</evidence>
<dbReference type="HOGENOM" id="CLU_2250569_0_0_1"/>
<dbReference type="Proteomes" id="UP000054477">
    <property type="component" value="Unassembled WGS sequence"/>
</dbReference>
<evidence type="ECO:0000313" key="2">
    <source>
        <dbReference type="Proteomes" id="UP000054477"/>
    </source>
</evidence>
<reference evidence="2" key="2">
    <citation type="submission" date="2015-01" db="EMBL/GenBank/DDBJ databases">
        <title>Evolutionary Origins and Diversification of the Mycorrhizal Mutualists.</title>
        <authorList>
            <consortium name="DOE Joint Genome Institute"/>
            <consortium name="Mycorrhizal Genomics Consortium"/>
            <person name="Kohler A."/>
            <person name="Kuo A."/>
            <person name="Nagy L.G."/>
            <person name="Floudas D."/>
            <person name="Copeland A."/>
            <person name="Barry K.W."/>
            <person name="Cichocki N."/>
            <person name="Veneault-Fourrey C."/>
            <person name="LaButti K."/>
            <person name="Lindquist E.A."/>
            <person name="Lipzen A."/>
            <person name="Lundell T."/>
            <person name="Morin E."/>
            <person name="Murat C."/>
            <person name="Riley R."/>
            <person name="Ohm R."/>
            <person name="Sun H."/>
            <person name="Tunlid A."/>
            <person name="Henrissat B."/>
            <person name="Grigoriev I.V."/>
            <person name="Hibbett D.S."/>
            <person name="Martin F."/>
        </authorList>
    </citation>
    <scope>NUCLEOTIDE SEQUENCE [LARGE SCALE GENOMIC DNA]</scope>
    <source>
        <strain evidence="2">LaAM-08-1</strain>
    </source>
</reference>
<protein>
    <submittedName>
        <fullName evidence="1">Uncharacterized protein</fullName>
    </submittedName>
</protein>
<sequence>MASAAPPPLFRCSAWKLAATIHSARPIFRKTQNCAIIVTLANGNCPSLFPLPHNRHSGQLNSRRGPNGMRTALGVHVPYVPFVLEWVRFGGMQVGFSASGNEDA</sequence>